<evidence type="ECO:0000313" key="1">
    <source>
        <dbReference type="EMBL" id="JAD70371.1"/>
    </source>
</evidence>
<name>A0A0A9C453_ARUDO</name>
<protein>
    <submittedName>
        <fullName evidence="1">Uncharacterized protein</fullName>
    </submittedName>
</protein>
<dbReference type="AlphaFoldDB" id="A0A0A9C453"/>
<sequence length="36" mass="3805">MVVAEAPPMHELLLGDAAVRVEDDVMGHAESDEEAA</sequence>
<dbReference type="EMBL" id="GBRH01227524">
    <property type="protein sequence ID" value="JAD70371.1"/>
    <property type="molecule type" value="Transcribed_RNA"/>
</dbReference>
<reference evidence="1" key="2">
    <citation type="journal article" date="2015" name="Data Brief">
        <title>Shoot transcriptome of the giant reed, Arundo donax.</title>
        <authorList>
            <person name="Barrero R.A."/>
            <person name="Guerrero F.D."/>
            <person name="Moolhuijzen P."/>
            <person name="Goolsby J.A."/>
            <person name="Tidwell J."/>
            <person name="Bellgard S.E."/>
            <person name="Bellgard M.I."/>
        </authorList>
    </citation>
    <scope>NUCLEOTIDE SEQUENCE</scope>
    <source>
        <tissue evidence="1">Shoot tissue taken approximately 20 cm above the soil surface</tissue>
    </source>
</reference>
<proteinExistence type="predicted"/>
<accession>A0A0A9C453</accession>
<organism evidence="1">
    <name type="scientific">Arundo donax</name>
    <name type="common">Giant reed</name>
    <name type="synonym">Donax arundinaceus</name>
    <dbReference type="NCBI Taxonomy" id="35708"/>
    <lineage>
        <taxon>Eukaryota</taxon>
        <taxon>Viridiplantae</taxon>
        <taxon>Streptophyta</taxon>
        <taxon>Embryophyta</taxon>
        <taxon>Tracheophyta</taxon>
        <taxon>Spermatophyta</taxon>
        <taxon>Magnoliopsida</taxon>
        <taxon>Liliopsida</taxon>
        <taxon>Poales</taxon>
        <taxon>Poaceae</taxon>
        <taxon>PACMAD clade</taxon>
        <taxon>Arundinoideae</taxon>
        <taxon>Arundineae</taxon>
        <taxon>Arundo</taxon>
    </lineage>
</organism>
<reference evidence="1" key="1">
    <citation type="submission" date="2014-09" db="EMBL/GenBank/DDBJ databases">
        <authorList>
            <person name="Magalhaes I.L.F."/>
            <person name="Oliveira U."/>
            <person name="Santos F.R."/>
            <person name="Vidigal T.H.D.A."/>
            <person name="Brescovit A.D."/>
            <person name="Santos A.J."/>
        </authorList>
    </citation>
    <scope>NUCLEOTIDE SEQUENCE</scope>
    <source>
        <tissue evidence="1">Shoot tissue taken approximately 20 cm above the soil surface</tissue>
    </source>
</reference>